<evidence type="ECO:0000313" key="1">
    <source>
        <dbReference type="EMBL" id="QDU28847.1"/>
    </source>
</evidence>
<dbReference type="RefSeq" id="WP_145091813.1">
    <property type="nucleotide sequence ID" value="NZ_CP036274.1"/>
</dbReference>
<sequence>MKHRELHVVITQTHGHWSASLAHSPELGYGGKTAREAARRLLHDSAIVDLDEGHLIETSAVESDGRLELVVRVGE</sequence>
<reference evidence="1 2" key="1">
    <citation type="submission" date="2019-02" db="EMBL/GenBank/DDBJ databases">
        <title>Deep-cultivation of Planctomycetes and their phenomic and genomic characterization uncovers novel biology.</title>
        <authorList>
            <person name="Wiegand S."/>
            <person name="Jogler M."/>
            <person name="Boedeker C."/>
            <person name="Pinto D."/>
            <person name="Vollmers J."/>
            <person name="Rivas-Marin E."/>
            <person name="Kohn T."/>
            <person name="Peeters S.H."/>
            <person name="Heuer A."/>
            <person name="Rast P."/>
            <person name="Oberbeckmann S."/>
            <person name="Bunk B."/>
            <person name="Jeske O."/>
            <person name="Meyerdierks A."/>
            <person name="Storesund J.E."/>
            <person name="Kallscheuer N."/>
            <person name="Luecker S."/>
            <person name="Lage O.M."/>
            <person name="Pohl T."/>
            <person name="Merkel B.J."/>
            <person name="Hornburger P."/>
            <person name="Mueller R.-W."/>
            <person name="Bruemmer F."/>
            <person name="Labrenz M."/>
            <person name="Spormann A.M."/>
            <person name="Op den Camp H."/>
            <person name="Overmann J."/>
            <person name="Amann R."/>
            <person name="Jetten M.S.M."/>
            <person name="Mascher T."/>
            <person name="Medema M.H."/>
            <person name="Devos D.P."/>
            <person name="Kaster A.-K."/>
            <person name="Ovreas L."/>
            <person name="Rohde M."/>
            <person name="Galperin M.Y."/>
            <person name="Jogler C."/>
        </authorList>
    </citation>
    <scope>NUCLEOTIDE SEQUENCE [LARGE SCALE GENOMIC DNA]</scope>
    <source>
        <strain evidence="1 2">ETA_A8</strain>
    </source>
</reference>
<evidence type="ECO:0000313" key="2">
    <source>
        <dbReference type="Proteomes" id="UP000315017"/>
    </source>
</evidence>
<dbReference type="KEGG" id="aagg:ETAA8_39520"/>
<dbReference type="Proteomes" id="UP000315017">
    <property type="component" value="Chromosome"/>
</dbReference>
<proteinExistence type="predicted"/>
<protein>
    <submittedName>
        <fullName evidence="1">Uncharacterized protein</fullName>
    </submittedName>
</protein>
<dbReference type="EMBL" id="CP036274">
    <property type="protein sequence ID" value="QDU28847.1"/>
    <property type="molecule type" value="Genomic_DNA"/>
</dbReference>
<dbReference type="AlphaFoldDB" id="A0A517YF36"/>
<keyword evidence="2" id="KW-1185">Reference proteome</keyword>
<gene>
    <name evidence="1" type="ORF">ETAA8_39520</name>
</gene>
<accession>A0A517YF36</accession>
<organism evidence="1 2">
    <name type="scientific">Anatilimnocola aggregata</name>
    <dbReference type="NCBI Taxonomy" id="2528021"/>
    <lineage>
        <taxon>Bacteria</taxon>
        <taxon>Pseudomonadati</taxon>
        <taxon>Planctomycetota</taxon>
        <taxon>Planctomycetia</taxon>
        <taxon>Pirellulales</taxon>
        <taxon>Pirellulaceae</taxon>
        <taxon>Anatilimnocola</taxon>
    </lineage>
</organism>
<name>A0A517YF36_9BACT</name>